<accession>A0ABT1JFY0</accession>
<dbReference type="GO" id="GO:0016874">
    <property type="term" value="F:ligase activity"/>
    <property type="evidence" value="ECO:0007669"/>
    <property type="project" value="UniProtKB-KW"/>
</dbReference>
<keyword evidence="6" id="KW-1185">Reference proteome</keyword>
<dbReference type="InterPro" id="IPR011880">
    <property type="entry name" value="PA_CoA_ligase"/>
</dbReference>
<keyword evidence="1 5" id="KW-0436">Ligase</keyword>
<gene>
    <name evidence="5" type="ORF">G443_001662</name>
</gene>
<evidence type="ECO:0000259" key="3">
    <source>
        <dbReference type="Pfam" id="PF00501"/>
    </source>
</evidence>
<reference evidence="5 6" key="2">
    <citation type="submission" date="2022-06" db="EMBL/GenBank/DDBJ databases">
        <title>Genomic Encyclopedia of Type Strains, Phase I: the one thousand microbial genomes (KMG-I) project.</title>
        <authorList>
            <person name="Kyrpides N."/>
        </authorList>
    </citation>
    <scope>NUCLEOTIDE SEQUENCE [LARGE SCALE GENOMIC DNA]</scope>
    <source>
        <strain evidence="5 6">DSM 43889</strain>
    </source>
</reference>
<dbReference type="EMBL" id="AUBJ02000001">
    <property type="protein sequence ID" value="MCP2331392.1"/>
    <property type="molecule type" value="Genomic_DNA"/>
</dbReference>
<dbReference type="SUPFAM" id="SSF56801">
    <property type="entry name" value="Acetyl-CoA synthetase-like"/>
    <property type="match status" value="1"/>
</dbReference>
<dbReference type="InterPro" id="IPR028154">
    <property type="entry name" value="AMP-dep_Lig_C"/>
</dbReference>
<dbReference type="PANTHER" id="PTHR43439">
    <property type="entry name" value="PHENYLACETATE-COENZYME A LIGASE"/>
    <property type="match status" value="1"/>
</dbReference>
<dbReference type="RefSeq" id="WP_026418834.1">
    <property type="nucleotide sequence ID" value="NZ_AUBJ02000001.1"/>
</dbReference>
<comment type="similarity">
    <text evidence="1">Belongs to the phenylacetyl-CoA ligase family.</text>
</comment>
<evidence type="ECO:0000313" key="6">
    <source>
        <dbReference type="Proteomes" id="UP000791080"/>
    </source>
</evidence>
<dbReference type="InterPro" id="IPR000873">
    <property type="entry name" value="AMP-dep_synth/lig_dom"/>
</dbReference>
<dbReference type="InterPro" id="IPR051414">
    <property type="entry name" value="Adenylate-forming_Reductase"/>
</dbReference>
<reference evidence="5 6" key="1">
    <citation type="submission" date="2013-07" db="EMBL/GenBank/DDBJ databases">
        <authorList>
            <consortium name="DOE Joint Genome Institute"/>
            <person name="Reeve W."/>
            <person name="Huntemann M."/>
            <person name="Han J."/>
            <person name="Chen A."/>
            <person name="Kyrpides N."/>
            <person name="Mavromatis K."/>
            <person name="Markowitz V."/>
            <person name="Palaniappan K."/>
            <person name="Ivanova N."/>
            <person name="Schaumberg A."/>
            <person name="Pati A."/>
            <person name="Liolios K."/>
            <person name="Nordberg H.P."/>
            <person name="Cantor M.N."/>
            <person name="Hua S.X."/>
            <person name="Woyke T."/>
        </authorList>
    </citation>
    <scope>NUCLEOTIDE SEQUENCE [LARGE SCALE GENOMIC DNA]</scope>
    <source>
        <strain evidence="5 6">DSM 43889</strain>
    </source>
</reference>
<evidence type="ECO:0000256" key="2">
    <source>
        <dbReference type="SAM" id="MobiDB-lite"/>
    </source>
</evidence>
<dbReference type="Pfam" id="PF00501">
    <property type="entry name" value="AMP-binding"/>
    <property type="match status" value="1"/>
</dbReference>
<comment type="catalytic activity">
    <reaction evidence="1">
        <text>2-phenylacetate + ATP + CoA = phenylacetyl-CoA + AMP + diphosphate</text>
        <dbReference type="Rhea" id="RHEA:20956"/>
        <dbReference type="ChEBI" id="CHEBI:18401"/>
        <dbReference type="ChEBI" id="CHEBI:30616"/>
        <dbReference type="ChEBI" id="CHEBI:33019"/>
        <dbReference type="ChEBI" id="CHEBI:57287"/>
        <dbReference type="ChEBI" id="CHEBI:57390"/>
        <dbReference type="ChEBI" id="CHEBI:456215"/>
        <dbReference type="EC" id="6.2.1.30"/>
    </reaction>
</comment>
<dbReference type="CDD" id="cd05913">
    <property type="entry name" value="PaaK"/>
    <property type="match status" value="1"/>
</dbReference>
<dbReference type="InterPro" id="IPR042099">
    <property type="entry name" value="ANL_N_sf"/>
</dbReference>
<comment type="caution">
    <text evidence="5">The sequence shown here is derived from an EMBL/GenBank/DDBJ whole genome shotgun (WGS) entry which is preliminary data.</text>
</comment>
<evidence type="ECO:0000259" key="4">
    <source>
        <dbReference type="Pfam" id="PF14535"/>
    </source>
</evidence>
<protein>
    <recommendedName>
        <fullName evidence="1">Phenylacetate-coenzyme A ligase</fullName>
        <ecNumber evidence="1">6.2.1.30</ecNumber>
    </recommendedName>
    <alternativeName>
        <fullName evidence="1">Phenylacetyl-CoA ligase</fullName>
    </alternativeName>
</protein>
<comment type="function">
    <text evidence="1">Catalyzes the activation of phenylacetic acid (PA) to phenylacetyl-CoA (PA-CoA).</text>
</comment>
<dbReference type="PANTHER" id="PTHR43439:SF1">
    <property type="entry name" value="PHENYLACETATE-COENZYME A LIGASE"/>
    <property type="match status" value="1"/>
</dbReference>
<dbReference type="Pfam" id="PF14535">
    <property type="entry name" value="AMP-binding_C_2"/>
    <property type="match status" value="1"/>
</dbReference>
<dbReference type="Gene3D" id="3.30.300.30">
    <property type="match status" value="1"/>
</dbReference>
<dbReference type="Proteomes" id="UP000791080">
    <property type="component" value="Unassembled WGS sequence"/>
</dbReference>
<dbReference type="InterPro" id="IPR045851">
    <property type="entry name" value="AMP-bd_C_sf"/>
</dbReference>
<sequence>MTDQPIHSDSPSRTGRGAPGERPRLSADELAALQLVRLRWTLRHAYDNVPFYRRRFDEAGVRPEDCRSLSDLAGFPHTTKDDLRRNHPYGMLAVPPTDLRRIHASSGTTGVPTVIGYTRRDLDMWAEVVARSLRAAGARPGQRAHIAYGYGLFTGGLGAHHGAELLGCTVIPASGGMSARQVRLIRDLRPEIVLATPSYLLTLLDEFDRQGVDPRDAGLLTGVLGAEPWTEGMRAEIEGRSGLTAVDIYGLSEIIGPGVAQEFPEAVGALHVWEDHFYPEVLDPGGTPVAPGERGELAITTLTREAMPLIRYRTGDLSALTPGAGVPFRRMARITGRTDDLLILRGVNLYPTQVEELVLRTRGLSPHFVLELTREARLDQLTIRAEAVSGLAADRWPAVGGELSDLVRGELGLRVGVEVVAPGTLERSSGKARRVLDNRETTGPA</sequence>
<feature type="domain" description="AMP-dependent synthetase/ligase" evidence="3">
    <location>
        <begin position="93"/>
        <end position="299"/>
    </location>
</feature>
<dbReference type="PIRSF" id="PIRSF006444">
    <property type="entry name" value="PaaK"/>
    <property type="match status" value="1"/>
</dbReference>
<feature type="compositionally biased region" description="Polar residues" evidence="2">
    <location>
        <begin position="1"/>
        <end position="13"/>
    </location>
</feature>
<comment type="pathway">
    <text evidence="1">Aromatic compound metabolism; phenylacetate degradation.</text>
</comment>
<dbReference type="EC" id="6.2.1.30" evidence="1"/>
<evidence type="ECO:0000313" key="5">
    <source>
        <dbReference type="EMBL" id="MCP2331392.1"/>
    </source>
</evidence>
<evidence type="ECO:0000256" key="1">
    <source>
        <dbReference type="PIRNR" id="PIRNR006444"/>
    </source>
</evidence>
<dbReference type="Gene3D" id="3.40.50.12780">
    <property type="entry name" value="N-terminal domain of ligase-like"/>
    <property type="match status" value="1"/>
</dbReference>
<keyword evidence="1" id="KW-0547">Nucleotide-binding</keyword>
<name>A0ABT1JFY0_ACTCY</name>
<proteinExistence type="inferred from homology"/>
<organism evidence="5 6">
    <name type="scientific">Actinoalloteichus caeruleus DSM 43889</name>
    <dbReference type="NCBI Taxonomy" id="1120930"/>
    <lineage>
        <taxon>Bacteria</taxon>
        <taxon>Bacillati</taxon>
        <taxon>Actinomycetota</taxon>
        <taxon>Actinomycetes</taxon>
        <taxon>Pseudonocardiales</taxon>
        <taxon>Pseudonocardiaceae</taxon>
        <taxon>Actinoalloteichus</taxon>
        <taxon>Actinoalloteichus cyanogriseus</taxon>
    </lineage>
</organism>
<feature type="region of interest" description="Disordered" evidence="2">
    <location>
        <begin position="1"/>
        <end position="25"/>
    </location>
</feature>
<feature type="domain" description="AMP-dependent ligase C-terminal" evidence="4">
    <location>
        <begin position="346"/>
        <end position="439"/>
    </location>
</feature>